<proteinExistence type="predicted"/>
<feature type="compositionally biased region" description="Polar residues" evidence="1">
    <location>
        <begin position="760"/>
        <end position="773"/>
    </location>
</feature>
<feature type="compositionally biased region" description="Polar residues" evidence="1">
    <location>
        <begin position="242"/>
        <end position="254"/>
    </location>
</feature>
<feature type="domain" description="Probable zinc-ribbon" evidence="2">
    <location>
        <begin position="873"/>
        <end position="917"/>
    </location>
</feature>
<dbReference type="RefSeq" id="XP_022134215.1">
    <property type="nucleotide sequence ID" value="XM_022278523.1"/>
</dbReference>
<feature type="compositionally biased region" description="Basic and acidic residues" evidence="1">
    <location>
        <begin position="296"/>
        <end position="305"/>
    </location>
</feature>
<dbReference type="KEGG" id="mcha:111006528"/>
<accession>A0A6J1BXK6</accession>
<evidence type="ECO:0000313" key="5">
    <source>
        <dbReference type="RefSeq" id="XP_022134215.1"/>
    </source>
</evidence>
<feature type="region of interest" description="Disordered" evidence="1">
    <location>
        <begin position="147"/>
        <end position="274"/>
    </location>
</feature>
<feature type="region of interest" description="Disordered" evidence="1">
    <location>
        <begin position="288"/>
        <end position="401"/>
    </location>
</feature>
<dbReference type="InterPro" id="IPR055126">
    <property type="entry name" value="EDR4-like_N"/>
</dbReference>
<evidence type="ECO:0000259" key="3">
    <source>
        <dbReference type="Pfam" id="PF22910"/>
    </source>
</evidence>
<reference evidence="5" key="1">
    <citation type="submission" date="2025-08" db="UniProtKB">
        <authorList>
            <consortium name="RefSeq"/>
        </authorList>
    </citation>
    <scope>IDENTIFICATION</scope>
    <source>
        <strain evidence="5">OHB3-1</strain>
    </source>
</reference>
<gene>
    <name evidence="5" type="primary">LOC111006528</name>
</gene>
<feature type="domain" description="Enhanced disease resistance 4-like N-terminal" evidence="3">
    <location>
        <begin position="8"/>
        <end position="41"/>
    </location>
</feature>
<evidence type="ECO:0000313" key="4">
    <source>
        <dbReference type="Proteomes" id="UP000504603"/>
    </source>
</evidence>
<protein>
    <submittedName>
        <fullName evidence="5">Uncharacterized protein LOC111006528</fullName>
    </submittedName>
</protein>
<dbReference type="Pfam" id="PF22910">
    <property type="entry name" value="EDR4-like_1st"/>
    <property type="match status" value="1"/>
</dbReference>
<dbReference type="Proteomes" id="UP000504603">
    <property type="component" value="Unplaced"/>
</dbReference>
<feature type="compositionally biased region" description="Basic and acidic residues" evidence="1">
    <location>
        <begin position="43"/>
        <end position="52"/>
    </location>
</feature>
<keyword evidence="4" id="KW-1185">Reference proteome</keyword>
<dbReference type="AlphaFoldDB" id="A0A6J1BXK6"/>
<feature type="compositionally biased region" description="Basic and acidic residues" evidence="1">
    <location>
        <begin position="261"/>
        <end position="270"/>
    </location>
</feature>
<feature type="compositionally biased region" description="Polar residues" evidence="1">
    <location>
        <begin position="372"/>
        <end position="391"/>
    </location>
</feature>
<feature type="compositionally biased region" description="Basic and acidic residues" evidence="1">
    <location>
        <begin position="95"/>
        <end position="110"/>
    </location>
</feature>
<feature type="compositionally biased region" description="Acidic residues" evidence="1">
    <location>
        <begin position="166"/>
        <end position="178"/>
    </location>
</feature>
<organism evidence="4 5">
    <name type="scientific">Momordica charantia</name>
    <name type="common">Bitter gourd</name>
    <name type="synonym">Balsam pear</name>
    <dbReference type="NCBI Taxonomy" id="3673"/>
    <lineage>
        <taxon>Eukaryota</taxon>
        <taxon>Viridiplantae</taxon>
        <taxon>Streptophyta</taxon>
        <taxon>Embryophyta</taxon>
        <taxon>Tracheophyta</taxon>
        <taxon>Spermatophyta</taxon>
        <taxon>Magnoliopsida</taxon>
        <taxon>eudicotyledons</taxon>
        <taxon>Gunneridae</taxon>
        <taxon>Pentapetalae</taxon>
        <taxon>rosids</taxon>
        <taxon>fabids</taxon>
        <taxon>Cucurbitales</taxon>
        <taxon>Cucurbitaceae</taxon>
        <taxon>Momordiceae</taxon>
        <taxon>Momordica</taxon>
    </lineage>
</organism>
<evidence type="ECO:0000259" key="2">
    <source>
        <dbReference type="Pfam" id="PF11331"/>
    </source>
</evidence>
<feature type="region of interest" description="Disordered" evidence="1">
    <location>
        <begin position="741"/>
        <end position="773"/>
    </location>
</feature>
<feature type="compositionally biased region" description="Basic and acidic residues" evidence="1">
    <location>
        <begin position="60"/>
        <end position="75"/>
    </location>
</feature>
<dbReference type="PANTHER" id="PTHR31105:SF38">
    <property type="entry name" value="PROTEIN ENHANCED DISEASE RESISTANCE 4"/>
    <property type="match status" value="1"/>
</dbReference>
<feature type="compositionally biased region" description="Basic and acidic residues" evidence="1">
    <location>
        <begin position="358"/>
        <end position="371"/>
    </location>
</feature>
<dbReference type="GO" id="GO:1900150">
    <property type="term" value="P:regulation of defense response to fungus"/>
    <property type="evidence" value="ECO:0007669"/>
    <property type="project" value="InterPro"/>
</dbReference>
<dbReference type="Pfam" id="PF11331">
    <property type="entry name" value="Zn_ribbon_12"/>
    <property type="match status" value="1"/>
</dbReference>
<evidence type="ECO:0000256" key="1">
    <source>
        <dbReference type="SAM" id="MobiDB-lite"/>
    </source>
</evidence>
<sequence>MATGLTAKIRLVKCPRCRRLLPELPDIPVYKCGGCGAVLQAKNRRDSSHDTELGSQNRDSAQRHEVNPPSEDREPSISSHGAIIPLRGESNLELNNERDRNESGEWGSERLVHTTLSEQLMNARNNGESHHENGELSDGDLLKAEEASISSSSHEAIIPSSGECVIDPDVEKDQDESGSEQLVRRKLGERQKYARNNDKPRASDDGRSGFPNQVYYEEECSYHENGKLPIPSRDPSVGEADSISSPEATMSSSGECFIDPNDIKVQKDQNESGDCSLEQLADINSSECLNNAGSNDESRAFHDEQPGGSNQFYSRIEFASHGNAKLSGQGPTEEEETSTSSHEVITIPFSGESIVDPNDEKDRKEGDEYNRSEQLVQITSSKHQKNASNGDESPAPACHDGQSGFSDKAFFVNGVATCGNEKLPSGDSSESIDEILLLGEESPEADDRKKIHSNLECSGISNEVAKSSIITADTQVGTSISSKILAPLSERVKEPEETISHDLDHRNSVDNFECSEVNQCAEPSDALLGMVKSPTTKGSPAYDGSVSSYDGMDDQILDHRRCSSRNIHGTSNFLTAVEGPKREESLVNSNAVARDSEIPIEARSSWKNLSREKHHDIEYHERSQNRRHDFSMQNRSRLRREKYHKLSLLGRDCHGGYENGSTSGSMFDESCDSRLHSSDNFADHDEEKVRLLRMVYELQDKLEKSCNLNGNGSGRVSMGSAQKDAWAPVYYDHQIPQEESWHDSEYPSYSQRNERRTSYPGHNSLSRMTSGAKTVSGPQMNRFGMEHFPDNCPHSMQLLPSERWHNRGSRMAHIDHDYYSSYSSCPSSPQHFLSTQLSARGSHMQSHLSHRNHERNYLREKNRVVKHHLRPMAGGAPFITCYYCLKLLQIPAEFLLLKRRCNQLKCGHCSKILEFSLESRTHIVPYAHRAAELPPSETNECDDYALAIGKSGSREIDDSIVFPHPPRRDMDMKFKNLKTGYQSGEPSSHAYKADKYSSEVRKHSTLSNSPLHRLMGYSSPSQVIRGLVTSRSLQRKN</sequence>
<dbReference type="GeneID" id="111006528"/>
<feature type="compositionally biased region" description="Low complexity" evidence="1">
    <location>
        <begin position="147"/>
        <end position="161"/>
    </location>
</feature>
<dbReference type="PANTHER" id="PTHR31105">
    <property type="entry name" value="EXTRA-LARGE G-PROTEIN-LIKE"/>
    <property type="match status" value="1"/>
</dbReference>
<dbReference type="OrthoDB" id="1930285at2759"/>
<dbReference type="InterPro" id="IPR040244">
    <property type="entry name" value="EDR4-like"/>
</dbReference>
<name>A0A6J1BXK6_MOMCH</name>
<feature type="compositionally biased region" description="Basic and acidic residues" evidence="1">
    <location>
        <begin position="182"/>
        <end position="207"/>
    </location>
</feature>
<dbReference type="InterPro" id="IPR021480">
    <property type="entry name" value="Zinc_ribbon_12"/>
</dbReference>
<feature type="region of interest" description="Disordered" evidence="1">
    <location>
        <begin position="42"/>
        <end position="110"/>
    </location>
</feature>